<reference evidence="2 3" key="1">
    <citation type="submission" date="2017-09" db="EMBL/GenBank/DDBJ databases">
        <title>WGS assembly of Aquilegia coerulea Goldsmith.</title>
        <authorList>
            <person name="Hodges S."/>
            <person name="Kramer E."/>
            <person name="Nordborg M."/>
            <person name="Tomkins J."/>
            <person name="Borevitz J."/>
            <person name="Derieg N."/>
            <person name="Yan J."/>
            <person name="Mihaltcheva S."/>
            <person name="Hayes R.D."/>
            <person name="Rokhsar D."/>
        </authorList>
    </citation>
    <scope>NUCLEOTIDE SEQUENCE [LARGE SCALE GENOMIC DNA]</scope>
    <source>
        <strain evidence="3">cv. Goldsmith</strain>
    </source>
</reference>
<organism evidence="2 3">
    <name type="scientific">Aquilegia coerulea</name>
    <name type="common">Rocky mountain columbine</name>
    <dbReference type="NCBI Taxonomy" id="218851"/>
    <lineage>
        <taxon>Eukaryota</taxon>
        <taxon>Viridiplantae</taxon>
        <taxon>Streptophyta</taxon>
        <taxon>Embryophyta</taxon>
        <taxon>Tracheophyta</taxon>
        <taxon>Spermatophyta</taxon>
        <taxon>Magnoliopsida</taxon>
        <taxon>Ranunculales</taxon>
        <taxon>Ranunculaceae</taxon>
        <taxon>Thalictroideae</taxon>
        <taxon>Aquilegia</taxon>
    </lineage>
</organism>
<dbReference type="Pfam" id="PF03478">
    <property type="entry name" value="Beta-prop_KIB1-4"/>
    <property type="match status" value="1"/>
</dbReference>
<dbReference type="Proteomes" id="UP000230069">
    <property type="component" value="Unassembled WGS sequence"/>
</dbReference>
<dbReference type="EMBL" id="KZ305026">
    <property type="protein sequence ID" value="PIA54799.1"/>
    <property type="molecule type" value="Genomic_DNA"/>
</dbReference>
<dbReference type="InParanoid" id="A0A2G5EGD3"/>
<gene>
    <name evidence="2" type="ORF">AQUCO_00900994v1</name>
</gene>
<sequence length="93" mass="10473">MELLSITGDFSGPNHHIAGFVVYKLSERDGNWNEVKSLGDQLVVFLGVKSICLRARDVPECQANSIYYTGRQRGFSTWRIEASNWCVSIISSF</sequence>
<dbReference type="AlphaFoldDB" id="A0A2G5EGD3"/>
<evidence type="ECO:0000313" key="3">
    <source>
        <dbReference type="Proteomes" id="UP000230069"/>
    </source>
</evidence>
<evidence type="ECO:0000259" key="1">
    <source>
        <dbReference type="Pfam" id="PF03478"/>
    </source>
</evidence>
<proteinExistence type="predicted"/>
<evidence type="ECO:0000313" key="2">
    <source>
        <dbReference type="EMBL" id="PIA54799.1"/>
    </source>
</evidence>
<dbReference type="InterPro" id="IPR005174">
    <property type="entry name" value="KIB1-4_b-propeller"/>
</dbReference>
<keyword evidence="3" id="KW-1185">Reference proteome</keyword>
<protein>
    <recommendedName>
        <fullName evidence="1">KIB1-4 beta-propeller domain-containing protein</fullName>
    </recommendedName>
</protein>
<name>A0A2G5EGD3_AQUCA</name>
<accession>A0A2G5EGD3</accession>
<feature type="domain" description="KIB1-4 beta-propeller" evidence="1">
    <location>
        <begin position="14"/>
        <end position="70"/>
    </location>
</feature>